<evidence type="ECO:0000313" key="9">
    <source>
        <dbReference type="Proteomes" id="UP000501466"/>
    </source>
</evidence>
<dbReference type="Proteomes" id="UP000501466">
    <property type="component" value="Chromosome"/>
</dbReference>
<dbReference type="InterPro" id="IPR006050">
    <property type="entry name" value="DNA_photolyase_N"/>
</dbReference>
<dbReference type="Gene3D" id="1.10.579.10">
    <property type="entry name" value="DNA Cyclobutane Dipyrimidine Photolyase, subunit A, domain 3"/>
    <property type="match status" value="1"/>
</dbReference>
<evidence type="ECO:0000256" key="4">
    <source>
        <dbReference type="PIRSR" id="PIRSR602081-1"/>
    </source>
</evidence>
<feature type="region of interest" description="Disordered" evidence="6">
    <location>
        <begin position="464"/>
        <end position="517"/>
    </location>
</feature>
<dbReference type="PANTHER" id="PTHR11455">
    <property type="entry name" value="CRYPTOCHROME"/>
    <property type="match status" value="1"/>
</dbReference>
<dbReference type="EMBL" id="AP021888">
    <property type="protein sequence ID" value="BBP42273.1"/>
    <property type="molecule type" value="Genomic_DNA"/>
</dbReference>
<dbReference type="RefSeq" id="WP_173289538.1">
    <property type="nucleotide sequence ID" value="NZ_AP021888.1"/>
</dbReference>
<feature type="binding site" evidence="4">
    <location>
        <position position="265"/>
    </location>
    <ligand>
        <name>FAD</name>
        <dbReference type="ChEBI" id="CHEBI:57692"/>
    </ligand>
</feature>
<comment type="cofactor">
    <cofactor evidence="1">
        <name>(6R)-5,10-methylene-5,6,7,8-tetrahydrofolate</name>
        <dbReference type="ChEBI" id="CHEBI:15636"/>
    </cofactor>
</comment>
<evidence type="ECO:0000256" key="5">
    <source>
        <dbReference type="RuleBase" id="RU004182"/>
    </source>
</evidence>
<name>A0A6F8PJJ7_9GAMM</name>
<dbReference type="PROSITE" id="PS51645">
    <property type="entry name" value="PHR_CRY_ALPHA_BETA"/>
    <property type="match status" value="1"/>
</dbReference>
<dbReference type="GO" id="GO:0071949">
    <property type="term" value="F:FAD binding"/>
    <property type="evidence" value="ECO:0007669"/>
    <property type="project" value="TreeGrafter"/>
</dbReference>
<dbReference type="InterPro" id="IPR002081">
    <property type="entry name" value="Cryptochrome/DNA_photolyase_1"/>
</dbReference>
<proteinExistence type="inferred from homology"/>
<evidence type="ECO:0000256" key="1">
    <source>
        <dbReference type="ARBA" id="ARBA00001932"/>
    </source>
</evidence>
<evidence type="ECO:0000256" key="6">
    <source>
        <dbReference type="SAM" id="MobiDB-lite"/>
    </source>
</evidence>
<dbReference type="Gene3D" id="1.25.40.80">
    <property type="match status" value="1"/>
</dbReference>
<organism evidence="8 9">
    <name type="scientific">Thiosulfativibrio zosterae</name>
    <dbReference type="NCBI Taxonomy" id="2675053"/>
    <lineage>
        <taxon>Bacteria</taxon>
        <taxon>Pseudomonadati</taxon>
        <taxon>Pseudomonadota</taxon>
        <taxon>Gammaproteobacteria</taxon>
        <taxon>Thiotrichales</taxon>
        <taxon>Piscirickettsiaceae</taxon>
        <taxon>Thiosulfativibrio</taxon>
    </lineage>
</organism>
<dbReference type="SUPFAM" id="SSF52425">
    <property type="entry name" value="Cryptochrome/photolyase, N-terminal domain"/>
    <property type="match status" value="1"/>
</dbReference>
<dbReference type="InterPro" id="IPR036134">
    <property type="entry name" value="Crypto/Photolyase_FAD-like_sf"/>
</dbReference>
<keyword evidence="2 4" id="KW-0285">Flavoprotein</keyword>
<dbReference type="GO" id="GO:0003677">
    <property type="term" value="F:DNA binding"/>
    <property type="evidence" value="ECO:0007669"/>
    <property type="project" value="TreeGrafter"/>
</dbReference>
<dbReference type="InterPro" id="IPR014729">
    <property type="entry name" value="Rossmann-like_a/b/a_fold"/>
</dbReference>
<feature type="compositionally biased region" description="Polar residues" evidence="6">
    <location>
        <begin position="504"/>
        <end position="517"/>
    </location>
</feature>
<protein>
    <submittedName>
        <fullName evidence="8">Deoxyribodipyrimidine photo-lyase</fullName>
    </submittedName>
</protein>
<reference evidence="9" key="1">
    <citation type="submission" date="2019-11" db="EMBL/GenBank/DDBJ databases">
        <title>Isolation and characterization of two novel species in the genus Thiomicrorhabdus.</title>
        <authorList>
            <person name="Mochizuki J."/>
            <person name="Kojima H."/>
            <person name="Fukui M."/>
        </authorList>
    </citation>
    <scope>NUCLEOTIDE SEQUENCE [LARGE SCALE GENOMIC DNA]</scope>
    <source>
        <strain evidence="9">AkT22</strain>
    </source>
</reference>
<dbReference type="Pfam" id="PF00875">
    <property type="entry name" value="DNA_photolyase"/>
    <property type="match status" value="1"/>
</dbReference>
<dbReference type="GO" id="GO:0003904">
    <property type="term" value="F:deoxyribodipyrimidine photo-lyase activity"/>
    <property type="evidence" value="ECO:0007669"/>
    <property type="project" value="TreeGrafter"/>
</dbReference>
<feature type="domain" description="Photolyase/cryptochrome alpha/beta" evidence="7">
    <location>
        <begin position="5"/>
        <end position="134"/>
    </location>
</feature>
<comment type="cofactor">
    <cofactor evidence="4">
        <name>FAD</name>
        <dbReference type="ChEBI" id="CHEBI:57692"/>
    </cofactor>
    <text evidence="4">Binds 1 FAD per subunit.</text>
</comment>
<sequence>MAKPQIQLVWFKRDLRTHDHAPLLLAAERGVVLPLYIFEPELWQQPDASLRQWRFVADCLYELNLDLTRLGQPLVCKMGDALSVLQALQHTYDIQAVWSHQESGNLWSFGRDLSVKAWLKQNHIAWHEIPQHPIQRGANAYRNAWQSQAEAFFNQACLPEPSFLPFCQPFEALPANLPLPPPLVAHEQIQPGGRSRGLQQLQRFLTQRVGQYLYDIAHPIKARQNSSRLSPHLAWGSLSMREVIQAARQRQSVAPDVHQRSLTAFISRCFWQSHFMQKLETEPEMESQCLHPATETLRFDNVHALDYLNAWLSGQTGVPIVDACIRCLNVTGWIPFRMRAMLVSFATYQLWIDWRLLAPHLAQRFTDYEPGIHYSQIQMQSGTTGINAMRVYSPVKQSQDHDPEGKFIQFWCPELQALPKDWIHAPWEMPEMIQTQFGVMIGQTYPKPLVDLADSAKQAKAKLSAARKDPQAKEQAKQVFEKHGSRLKRNRRTSVKSPAKKTRNSVPDNQLSLFGDA</sequence>
<evidence type="ECO:0000313" key="8">
    <source>
        <dbReference type="EMBL" id="BBP42273.1"/>
    </source>
</evidence>
<feature type="compositionally biased region" description="Basic residues" evidence="6">
    <location>
        <begin position="485"/>
        <end position="503"/>
    </location>
</feature>
<keyword evidence="5" id="KW-0157">Chromophore</keyword>
<keyword evidence="3 4" id="KW-0274">FAD</keyword>
<dbReference type="PRINTS" id="PR00147">
    <property type="entry name" value="DNAPHOTLYASE"/>
</dbReference>
<dbReference type="SUPFAM" id="SSF48173">
    <property type="entry name" value="Cryptochrome/photolyase FAD-binding domain"/>
    <property type="match status" value="1"/>
</dbReference>
<feature type="binding site" evidence="4">
    <location>
        <position position="212"/>
    </location>
    <ligand>
        <name>FAD</name>
        <dbReference type="ChEBI" id="CHEBI:57692"/>
    </ligand>
</feature>
<evidence type="ECO:0000256" key="2">
    <source>
        <dbReference type="ARBA" id="ARBA00022630"/>
    </source>
</evidence>
<evidence type="ECO:0000259" key="7">
    <source>
        <dbReference type="PROSITE" id="PS51645"/>
    </source>
</evidence>
<feature type="binding site" evidence="4">
    <location>
        <begin position="226"/>
        <end position="230"/>
    </location>
    <ligand>
        <name>FAD</name>
        <dbReference type="ChEBI" id="CHEBI:57692"/>
    </ligand>
</feature>
<dbReference type="InterPro" id="IPR036155">
    <property type="entry name" value="Crypto/Photolyase_N_sf"/>
</dbReference>
<dbReference type="PANTHER" id="PTHR11455:SF9">
    <property type="entry name" value="CRYPTOCHROME CIRCADIAN CLOCK 5 ISOFORM X1"/>
    <property type="match status" value="1"/>
</dbReference>
<feature type="compositionally biased region" description="Basic and acidic residues" evidence="6">
    <location>
        <begin position="466"/>
        <end position="484"/>
    </location>
</feature>
<accession>A0A6F8PJJ7</accession>
<gene>
    <name evidence="8" type="ORF">THMIRHAT_00190</name>
</gene>
<dbReference type="InterPro" id="IPR005101">
    <property type="entry name" value="Cryptochr/Photolyase_FAD-bd"/>
</dbReference>
<dbReference type="KEGG" id="tzo:THMIRHAT_00190"/>
<evidence type="ECO:0000256" key="3">
    <source>
        <dbReference type="ARBA" id="ARBA00022827"/>
    </source>
</evidence>
<dbReference type="GO" id="GO:0009416">
    <property type="term" value="P:response to light stimulus"/>
    <property type="evidence" value="ECO:0007669"/>
    <property type="project" value="TreeGrafter"/>
</dbReference>
<dbReference type="Gene3D" id="3.40.50.620">
    <property type="entry name" value="HUPs"/>
    <property type="match status" value="1"/>
</dbReference>
<keyword evidence="8" id="KW-0456">Lyase</keyword>
<comment type="similarity">
    <text evidence="5">Belongs to the DNA photolyase family.</text>
</comment>
<dbReference type="AlphaFoldDB" id="A0A6F8PJJ7"/>
<dbReference type="Pfam" id="PF03441">
    <property type="entry name" value="FAD_binding_7"/>
    <property type="match status" value="1"/>
</dbReference>
<keyword evidence="9" id="KW-1185">Reference proteome</keyword>